<sequence length="153" mass="16848">MRIRPTLPDDIAALQVVLNETELFPSEMLPDMVGNFLSDEESSDIWLTCEAKGKPVGFCYAVPEELAEGAWNMLAVAVLPSEQGGGCGGAIVKHLETALRECGQRILIADTSGTDDFAPTRNFYRKNGYSEEARIRDFWAAGDDKVVFWKSLS</sequence>
<keyword evidence="2" id="KW-0689">Ribosomal protein</keyword>
<dbReference type="CDD" id="cd04301">
    <property type="entry name" value="NAT_SF"/>
    <property type="match status" value="1"/>
</dbReference>
<dbReference type="GO" id="GO:0016747">
    <property type="term" value="F:acyltransferase activity, transferring groups other than amino-acyl groups"/>
    <property type="evidence" value="ECO:0007669"/>
    <property type="project" value="InterPro"/>
</dbReference>
<keyword evidence="3" id="KW-1185">Reference proteome</keyword>
<dbReference type="Proteomes" id="UP000269157">
    <property type="component" value="Unassembled WGS sequence"/>
</dbReference>
<dbReference type="InterPro" id="IPR000182">
    <property type="entry name" value="GNAT_dom"/>
</dbReference>
<name>A0A497VMF1_9RHOB</name>
<dbReference type="Pfam" id="PF13508">
    <property type="entry name" value="Acetyltransf_7"/>
    <property type="match status" value="1"/>
</dbReference>
<comment type="caution">
    <text evidence="2">The sequence shown here is derived from an EMBL/GenBank/DDBJ whole genome shotgun (WGS) entry which is preliminary data.</text>
</comment>
<dbReference type="InterPro" id="IPR016181">
    <property type="entry name" value="Acyl_CoA_acyltransferase"/>
</dbReference>
<evidence type="ECO:0000313" key="2">
    <source>
        <dbReference type="EMBL" id="RLJ41858.1"/>
    </source>
</evidence>
<reference evidence="2 3" key="1">
    <citation type="submission" date="2018-10" db="EMBL/GenBank/DDBJ databases">
        <title>Genomic Encyclopedia of Archaeal and Bacterial Type Strains, Phase II (KMG-II): from individual species to whole genera.</title>
        <authorList>
            <person name="Goeker M."/>
        </authorList>
    </citation>
    <scope>NUCLEOTIDE SEQUENCE [LARGE SCALE GENOMIC DNA]</scope>
    <source>
        <strain evidence="2 3">DSM 29466</strain>
    </source>
</reference>
<dbReference type="EMBL" id="RCCE01000004">
    <property type="protein sequence ID" value="RLJ41858.1"/>
    <property type="molecule type" value="Genomic_DNA"/>
</dbReference>
<gene>
    <name evidence="2" type="ORF">BCF46_2828</name>
</gene>
<feature type="domain" description="N-acetyltransferase" evidence="1">
    <location>
        <begin position="1"/>
        <end position="153"/>
    </location>
</feature>
<dbReference type="GO" id="GO:0005840">
    <property type="term" value="C:ribosome"/>
    <property type="evidence" value="ECO:0007669"/>
    <property type="project" value="UniProtKB-KW"/>
</dbReference>
<accession>A0A497VMF1</accession>
<keyword evidence="2" id="KW-0687">Ribonucleoprotein</keyword>
<proteinExistence type="predicted"/>
<evidence type="ECO:0000313" key="3">
    <source>
        <dbReference type="Proteomes" id="UP000269157"/>
    </source>
</evidence>
<dbReference type="SUPFAM" id="SSF55729">
    <property type="entry name" value="Acyl-CoA N-acyltransferases (Nat)"/>
    <property type="match status" value="1"/>
</dbReference>
<dbReference type="PROSITE" id="PS51186">
    <property type="entry name" value="GNAT"/>
    <property type="match status" value="1"/>
</dbReference>
<dbReference type="OrthoDB" id="9789603at2"/>
<dbReference type="AlphaFoldDB" id="A0A497VMF1"/>
<evidence type="ECO:0000259" key="1">
    <source>
        <dbReference type="PROSITE" id="PS51186"/>
    </source>
</evidence>
<organism evidence="2 3">
    <name type="scientific">Litoreibacter meonggei</name>
    <dbReference type="NCBI Taxonomy" id="1049199"/>
    <lineage>
        <taxon>Bacteria</taxon>
        <taxon>Pseudomonadati</taxon>
        <taxon>Pseudomonadota</taxon>
        <taxon>Alphaproteobacteria</taxon>
        <taxon>Rhodobacterales</taxon>
        <taxon>Roseobacteraceae</taxon>
        <taxon>Litoreibacter</taxon>
    </lineage>
</organism>
<dbReference type="Gene3D" id="3.40.630.30">
    <property type="match status" value="1"/>
</dbReference>
<dbReference type="RefSeq" id="WP_121025442.1">
    <property type="nucleotide sequence ID" value="NZ_RCCE01000004.1"/>
</dbReference>
<protein>
    <submittedName>
        <fullName evidence="2">Ribosomal protein S18 acetylase RimI-like enzyme</fullName>
    </submittedName>
</protein>